<evidence type="ECO:0000256" key="5">
    <source>
        <dbReference type="SAM" id="SignalP"/>
    </source>
</evidence>
<evidence type="ECO:0000313" key="6">
    <source>
        <dbReference type="EMBL" id="SER04673.1"/>
    </source>
</evidence>
<proteinExistence type="inferred from homology"/>
<comment type="subcellular location">
    <subcellularLocation>
        <location evidence="1">Periplasm</location>
    </subcellularLocation>
</comment>
<comment type="similarity">
    <text evidence="2">Belongs to the CpxP/Spy family.</text>
</comment>
<gene>
    <name evidence="6" type="ORF">SAMN05216522_110110</name>
</gene>
<evidence type="ECO:0000256" key="3">
    <source>
        <dbReference type="ARBA" id="ARBA00022729"/>
    </source>
</evidence>
<keyword evidence="7" id="KW-1185">Reference proteome</keyword>
<dbReference type="Gene3D" id="1.20.120.1490">
    <property type="match status" value="1"/>
</dbReference>
<dbReference type="PANTHER" id="PTHR38102:SF2">
    <property type="entry name" value="PERIPLASMIC PROTEIN CPXP"/>
    <property type="match status" value="1"/>
</dbReference>
<dbReference type="STRING" id="988801.SAMN05216522_110110"/>
<evidence type="ECO:0000313" key="7">
    <source>
        <dbReference type="Proteomes" id="UP000242515"/>
    </source>
</evidence>
<dbReference type="EMBL" id="FOGC01000010">
    <property type="protein sequence ID" value="SER04673.1"/>
    <property type="molecule type" value="Genomic_DNA"/>
</dbReference>
<dbReference type="RefSeq" id="WP_177173145.1">
    <property type="nucleotide sequence ID" value="NZ_FOGC01000010.1"/>
</dbReference>
<dbReference type="PANTHER" id="PTHR38102">
    <property type="entry name" value="PERIPLASMIC CHAPERONE SPY"/>
    <property type="match status" value="1"/>
</dbReference>
<accession>A0A1H9L0Y2</accession>
<feature type="signal peptide" evidence="5">
    <location>
        <begin position="1"/>
        <end position="20"/>
    </location>
</feature>
<dbReference type="AlphaFoldDB" id="A0A1H9L0Y2"/>
<dbReference type="InterPro" id="IPR052211">
    <property type="entry name" value="Cpx_auxiliary_protein"/>
</dbReference>
<evidence type="ECO:0000256" key="2">
    <source>
        <dbReference type="ARBA" id="ARBA00008441"/>
    </source>
</evidence>
<dbReference type="PIRSF" id="PIRSF034445">
    <property type="entry name" value="CpxP_Spy"/>
    <property type="match status" value="1"/>
</dbReference>
<dbReference type="GO" id="GO:0051082">
    <property type="term" value="F:unfolded protein binding"/>
    <property type="evidence" value="ECO:0007669"/>
    <property type="project" value="TreeGrafter"/>
</dbReference>
<evidence type="ECO:0000256" key="1">
    <source>
        <dbReference type="ARBA" id="ARBA00004418"/>
    </source>
</evidence>
<evidence type="ECO:0000256" key="4">
    <source>
        <dbReference type="ARBA" id="ARBA00022764"/>
    </source>
</evidence>
<organism evidence="6 7">
    <name type="scientific">Rosenbergiella nectarea</name>
    <dbReference type="NCBI Taxonomy" id="988801"/>
    <lineage>
        <taxon>Bacteria</taxon>
        <taxon>Pseudomonadati</taxon>
        <taxon>Pseudomonadota</taxon>
        <taxon>Gammaproteobacteria</taxon>
        <taxon>Enterobacterales</taxon>
        <taxon>Erwiniaceae</taxon>
        <taxon>Rosenbergiella</taxon>
    </lineage>
</organism>
<dbReference type="Proteomes" id="UP000242515">
    <property type="component" value="Unassembled WGS sequence"/>
</dbReference>
<dbReference type="GO" id="GO:0030288">
    <property type="term" value="C:outer membrane-bounded periplasmic space"/>
    <property type="evidence" value="ECO:0007669"/>
    <property type="project" value="TreeGrafter"/>
</dbReference>
<protein>
    <submittedName>
        <fullName evidence="6">Protein CpxP</fullName>
    </submittedName>
</protein>
<sequence>MRHLCALAISSLFIVSTGYAQSVETPLKDKINQPCTTNDSLTQRIQSHMFDGIELSESQRQRMRDLTDQFRFRHSTTDISDLKAMQKLTLSPDFDETAVRNQAQKIADQQVKFQVEMAHVRNQIYGLLTSSQKKQVQQNYDYRIDQLCDINELQ</sequence>
<keyword evidence="3 5" id="KW-0732">Signal</keyword>
<dbReference type="InterPro" id="IPR012899">
    <property type="entry name" value="LTXXQ"/>
</dbReference>
<dbReference type="CDD" id="cd09916">
    <property type="entry name" value="CpxP_like"/>
    <property type="match status" value="1"/>
</dbReference>
<dbReference type="NCBIfam" id="NF007687">
    <property type="entry name" value="PRK10363.1"/>
    <property type="match status" value="1"/>
</dbReference>
<dbReference type="Pfam" id="PF07813">
    <property type="entry name" value="LTXXQ"/>
    <property type="match status" value="1"/>
</dbReference>
<name>A0A1H9L0Y2_9GAMM</name>
<keyword evidence="4" id="KW-0574">Periplasm</keyword>
<reference evidence="7" key="1">
    <citation type="submission" date="2016-10" db="EMBL/GenBank/DDBJ databases">
        <authorList>
            <person name="Varghese N."/>
            <person name="Submissions S."/>
        </authorList>
    </citation>
    <scope>NUCLEOTIDE SEQUENCE [LARGE SCALE GENOMIC DNA]</scope>
    <source>
        <strain evidence="7">8N4</strain>
    </source>
</reference>
<feature type="chain" id="PRO_5017306050" evidence="5">
    <location>
        <begin position="21"/>
        <end position="154"/>
    </location>
</feature>